<dbReference type="AlphaFoldDB" id="A0A6P2CG24"/>
<evidence type="ECO:0000259" key="2">
    <source>
        <dbReference type="Pfam" id="PF01844"/>
    </source>
</evidence>
<dbReference type="InterPro" id="IPR002711">
    <property type="entry name" value="HNH"/>
</dbReference>
<dbReference type="Gene3D" id="1.10.30.50">
    <property type="match status" value="1"/>
</dbReference>
<dbReference type="GO" id="GO:0004519">
    <property type="term" value="F:endonuclease activity"/>
    <property type="evidence" value="ECO:0007669"/>
    <property type="project" value="InterPro"/>
</dbReference>
<comment type="caution">
    <text evidence="3">The sequence shown here is derived from an EMBL/GenBank/DDBJ whole genome shotgun (WGS) entry which is preliminary data.</text>
</comment>
<reference evidence="3 4" key="1">
    <citation type="submission" date="2018-07" db="EMBL/GenBank/DDBJ databases">
        <title>Genome sequence of Rhodococcus rhodnii ATCC 35071 from Rhodnius prolixus.</title>
        <authorList>
            <person name="Patel V."/>
            <person name="Vogel K.J."/>
        </authorList>
    </citation>
    <scope>NUCLEOTIDE SEQUENCE [LARGE SCALE GENOMIC DNA]</scope>
    <source>
        <strain evidence="3 4">ATCC 35071</strain>
    </source>
</reference>
<name>A0A6P2CG24_9NOCA</name>
<dbReference type="Proteomes" id="UP000471120">
    <property type="component" value="Unassembled WGS sequence"/>
</dbReference>
<evidence type="ECO:0000256" key="1">
    <source>
        <dbReference type="SAM" id="MobiDB-lite"/>
    </source>
</evidence>
<gene>
    <name evidence="3" type="ORF">DW322_11215</name>
</gene>
<evidence type="ECO:0000313" key="3">
    <source>
        <dbReference type="EMBL" id="TXG90681.1"/>
    </source>
</evidence>
<dbReference type="GO" id="GO:0003676">
    <property type="term" value="F:nucleic acid binding"/>
    <property type="evidence" value="ECO:0007669"/>
    <property type="project" value="InterPro"/>
</dbReference>
<dbReference type="GO" id="GO:0008270">
    <property type="term" value="F:zinc ion binding"/>
    <property type="evidence" value="ECO:0007669"/>
    <property type="project" value="InterPro"/>
</dbReference>
<dbReference type="Pfam" id="PF01844">
    <property type="entry name" value="HNH"/>
    <property type="match status" value="1"/>
</dbReference>
<evidence type="ECO:0000313" key="4">
    <source>
        <dbReference type="Proteomes" id="UP000471120"/>
    </source>
</evidence>
<feature type="compositionally biased region" description="Basic and acidic residues" evidence="1">
    <location>
        <begin position="42"/>
        <end position="51"/>
    </location>
</feature>
<dbReference type="EMBL" id="QRCM01000001">
    <property type="protein sequence ID" value="TXG90681.1"/>
    <property type="molecule type" value="Genomic_DNA"/>
</dbReference>
<sequence>MPRARNRVCSTPGCPRMQPETQCLEHRRDENRHRHATTPTKSTRDWAERQRRATAVNAHRARHGGWCPGYGVPAHHATDLTADHIVPVARGGDPRGPLTVLCRSCNGRKAHN</sequence>
<organism evidence="3 4">
    <name type="scientific">Rhodococcus rhodnii</name>
    <dbReference type="NCBI Taxonomy" id="38312"/>
    <lineage>
        <taxon>Bacteria</taxon>
        <taxon>Bacillati</taxon>
        <taxon>Actinomycetota</taxon>
        <taxon>Actinomycetes</taxon>
        <taxon>Mycobacteriales</taxon>
        <taxon>Nocardiaceae</taxon>
        <taxon>Rhodococcus</taxon>
    </lineage>
</organism>
<accession>A0A6P2CG24</accession>
<feature type="region of interest" description="Disordered" evidence="1">
    <location>
        <begin position="25"/>
        <end position="64"/>
    </location>
</feature>
<protein>
    <recommendedName>
        <fullName evidence="2">HNH domain-containing protein</fullName>
    </recommendedName>
</protein>
<feature type="domain" description="HNH" evidence="2">
    <location>
        <begin position="75"/>
        <end position="110"/>
    </location>
</feature>
<proteinExistence type="predicted"/>